<sequence length="188" mass="19965">MKRRIGLLIMGTLLSACAMAPSAPNPQVSEVSFGTVLPFGEVARVCDLELSELGQLVEEPSARGYRLFDSQPGSAGARSFYITGFADDCARQLTAANVLFGTPTVYEQLHYGPGGENLPTAETDAAYEAIKARVCGAGRGKPCGRQIGKLDKTTFFVSAYERLGQTARWSELLVHDGAVAAVAMKSAN</sequence>
<accession>A0AAX3LQA4</accession>
<proteinExistence type="predicted"/>
<reference evidence="2" key="1">
    <citation type="submission" date="2023-01" db="EMBL/GenBank/DDBJ databases">
        <title>Comparative genomic analysis of cold water coral derived Sulfitobacter faviae: insights into their metabolism and habitat adaptation.</title>
        <authorList>
            <person name="Guo Y."/>
            <person name="Lin S."/>
            <person name="Huang Z."/>
            <person name="Tang K."/>
            <person name="Wang X."/>
        </authorList>
    </citation>
    <scope>NUCLEOTIDE SEQUENCE</scope>
    <source>
        <strain evidence="2">SCSIO W_1865</strain>
    </source>
</reference>
<gene>
    <name evidence="2" type="ORF">PL336_03370</name>
</gene>
<dbReference type="Proteomes" id="UP001210770">
    <property type="component" value="Chromosome"/>
</dbReference>
<name>A0AAX3LQA4_9RHOB</name>
<evidence type="ECO:0000313" key="3">
    <source>
        <dbReference type="Proteomes" id="UP001210770"/>
    </source>
</evidence>
<dbReference type="RefSeq" id="WP_271689098.1">
    <property type="nucleotide sequence ID" value="NZ_CP116423.1"/>
</dbReference>
<organism evidence="2 3">
    <name type="scientific">Sulfitobacter faviae</name>
    <dbReference type="NCBI Taxonomy" id="1775881"/>
    <lineage>
        <taxon>Bacteria</taxon>
        <taxon>Pseudomonadati</taxon>
        <taxon>Pseudomonadota</taxon>
        <taxon>Alphaproteobacteria</taxon>
        <taxon>Rhodobacterales</taxon>
        <taxon>Roseobacteraceae</taxon>
        <taxon>Sulfitobacter</taxon>
    </lineage>
</organism>
<evidence type="ECO:0000313" key="2">
    <source>
        <dbReference type="EMBL" id="WCE70891.1"/>
    </source>
</evidence>
<keyword evidence="1" id="KW-0732">Signal</keyword>
<dbReference type="AlphaFoldDB" id="A0AAX3LQA4"/>
<protein>
    <recommendedName>
        <fullName evidence="4">Lipoprotein</fullName>
    </recommendedName>
</protein>
<dbReference type="PROSITE" id="PS51257">
    <property type="entry name" value="PROKAR_LIPOPROTEIN"/>
    <property type="match status" value="1"/>
</dbReference>
<feature type="chain" id="PRO_5043959998" description="Lipoprotein" evidence="1">
    <location>
        <begin position="21"/>
        <end position="188"/>
    </location>
</feature>
<dbReference type="EMBL" id="CP116423">
    <property type="protein sequence ID" value="WCE70891.1"/>
    <property type="molecule type" value="Genomic_DNA"/>
</dbReference>
<evidence type="ECO:0008006" key="4">
    <source>
        <dbReference type="Google" id="ProtNLM"/>
    </source>
</evidence>
<evidence type="ECO:0000256" key="1">
    <source>
        <dbReference type="SAM" id="SignalP"/>
    </source>
</evidence>
<feature type="signal peptide" evidence="1">
    <location>
        <begin position="1"/>
        <end position="20"/>
    </location>
</feature>